<proteinExistence type="inferred from homology"/>
<dbReference type="InterPro" id="IPR014729">
    <property type="entry name" value="Rossmann-like_a/b/a_fold"/>
</dbReference>
<protein>
    <submittedName>
        <fullName evidence="3">Universal stress protein</fullName>
    </submittedName>
</protein>
<evidence type="ECO:0000313" key="3">
    <source>
        <dbReference type="EMBL" id="MBH5338349.1"/>
    </source>
</evidence>
<evidence type="ECO:0000256" key="1">
    <source>
        <dbReference type="ARBA" id="ARBA00008791"/>
    </source>
</evidence>
<dbReference type="SUPFAM" id="SSF52402">
    <property type="entry name" value="Adenine nucleotide alpha hydrolases-like"/>
    <property type="match status" value="2"/>
</dbReference>
<gene>
    <name evidence="3" type="ORF">IHE55_27590</name>
</gene>
<comment type="caution">
    <text evidence="3">The sequence shown here is derived from an EMBL/GenBank/DDBJ whole genome shotgun (WGS) entry which is preliminary data.</text>
</comment>
<dbReference type="PANTHER" id="PTHR46553:SF3">
    <property type="entry name" value="ADENINE NUCLEOTIDE ALPHA HYDROLASES-LIKE SUPERFAMILY PROTEIN"/>
    <property type="match status" value="1"/>
</dbReference>
<comment type="similarity">
    <text evidence="1">Belongs to the universal stress protein A family.</text>
</comment>
<feature type="domain" description="UspA" evidence="2">
    <location>
        <begin position="150"/>
        <end position="288"/>
    </location>
</feature>
<dbReference type="InterPro" id="IPR006016">
    <property type="entry name" value="UspA"/>
</dbReference>
<evidence type="ECO:0000259" key="2">
    <source>
        <dbReference type="Pfam" id="PF00582"/>
    </source>
</evidence>
<name>A0ABS0NT07_9ACTN</name>
<dbReference type="Pfam" id="PF00582">
    <property type="entry name" value="Usp"/>
    <property type="match status" value="2"/>
</dbReference>
<dbReference type="RefSeq" id="WP_197991523.1">
    <property type="nucleotide sequence ID" value="NZ_JACYXC010000001.1"/>
</dbReference>
<sequence>MTRPITVGVDGSAESLAAADWAASEALRRNLPLRVVHAWHWEPLTVPVVNDRDAQAEWARTLLSDAGRRLTERHPGLEHTAEILDREPVPALVDAAKDAEMLVLGSRGHGAIAGFLLGSHAQQVIAAAGRPVVSVRAPADGEEVPADGAVVVGQQGSAEDSAAVLRFAFETAAARGVPLRAVRAWNLPPVFAYSPVVMWPGDELGDLAAHHREQLTAALSPWREKFPEVPVDEHVELGPGGQVLLAGTAGASLLVVGRRVRRVPVGARIGSVAHAALHHARCPVAVVPHD</sequence>
<dbReference type="PRINTS" id="PR01438">
    <property type="entry name" value="UNVRSLSTRESS"/>
</dbReference>
<dbReference type="EMBL" id="JACYXC010000001">
    <property type="protein sequence ID" value="MBH5338349.1"/>
    <property type="molecule type" value="Genomic_DNA"/>
</dbReference>
<dbReference type="InterPro" id="IPR006015">
    <property type="entry name" value="Universal_stress_UspA"/>
</dbReference>
<feature type="domain" description="UspA" evidence="2">
    <location>
        <begin position="1"/>
        <end position="136"/>
    </location>
</feature>
<dbReference type="Gene3D" id="3.40.50.620">
    <property type="entry name" value="HUPs"/>
    <property type="match status" value="2"/>
</dbReference>
<organism evidence="3 4">
    <name type="scientific">Streptomyces pactum</name>
    <dbReference type="NCBI Taxonomy" id="68249"/>
    <lineage>
        <taxon>Bacteria</taxon>
        <taxon>Bacillati</taxon>
        <taxon>Actinomycetota</taxon>
        <taxon>Actinomycetes</taxon>
        <taxon>Kitasatosporales</taxon>
        <taxon>Streptomycetaceae</taxon>
        <taxon>Streptomyces</taxon>
    </lineage>
</organism>
<keyword evidence="4" id="KW-1185">Reference proteome</keyword>
<dbReference type="PANTHER" id="PTHR46553">
    <property type="entry name" value="ADENINE NUCLEOTIDE ALPHA HYDROLASES-LIKE SUPERFAMILY PROTEIN"/>
    <property type="match status" value="1"/>
</dbReference>
<evidence type="ECO:0000313" key="4">
    <source>
        <dbReference type="Proteomes" id="UP000807371"/>
    </source>
</evidence>
<accession>A0ABS0NT07</accession>
<dbReference type="Proteomes" id="UP000807371">
    <property type="component" value="Unassembled WGS sequence"/>
</dbReference>
<reference evidence="3 4" key="1">
    <citation type="submission" date="2020-09" db="EMBL/GenBank/DDBJ databases">
        <title>Biosynthesis of the nuclear factor of activated T cells inhibitor NFAT-133 and its congeners in Streptomyces pactum.</title>
        <authorList>
            <person name="Zhou W."/>
            <person name="Posri P."/>
            <person name="Abugrain M.E."/>
            <person name="Weisberg A.J."/>
            <person name="Chang J.H."/>
            <person name="Mahmud T."/>
        </authorList>
    </citation>
    <scope>NUCLEOTIDE SEQUENCE [LARGE SCALE GENOMIC DNA]</scope>
    <source>
        <strain evidence="3 4">ATCC 27456</strain>
    </source>
</reference>